<feature type="transmembrane region" description="Helical" evidence="4">
    <location>
        <begin position="59"/>
        <end position="85"/>
    </location>
</feature>
<evidence type="ECO:0000256" key="4">
    <source>
        <dbReference type="SAM" id="Phobius"/>
    </source>
</evidence>
<name>A0A212J5R1_9DELT</name>
<dbReference type="InterPro" id="IPR050889">
    <property type="entry name" value="Dendritic_Spine_Reg/Scaffold"/>
</dbReference>
<dbReference type="InterPro" id="IPR002110">
    <property type="entry name" value="Ankyrin_rpt"/>
</dbReference>
<dbReference type="SMART" id="SM00248">
    <property type="entry name" value="ANK"/>
    <property type="match status" value="3"/>
</dbReference>
<feature type="repeat" description="ANK" evidence="3">
    <location>
        <begin position="377"/>
        <end position="409"/>
    </location>
</feature>
<dbReference type="Gene3D" id="1.25.40.20">
    <property type="entry name" value="Ankyrin repeat-containing domain"/>
    <property type="match status" value="1"/>
</dbReference>
<gene>
    <name evidence="5" type="ORF">KL86DPRO_10760</name>
</gene>
<dbReference type="InterPro" id="IPR036770">
    <property type="entry name" value="Ankyrin_rpt-contain_sf"/>
</dbReference>
<feature type="transmembrane region" description="Helical" evidence="4">
    <location>
        <begin position="12"/>
        <end position="29"/>
    </location>
</feature>
<dbReference type="PANTHER" id="PTHR24166">
    <property type="entry name" value="ROLLING PEBBLES, ISOFORM B"/>
    <property type="match status" value="1"/>
</dbReference>
<organism evidence="5">
    <name type="scientific">uncultured delta proteobacterium</name>
    <dbReference type="NCBI Taxonomy" id="34034"/>
    <lineage>
        <taxon>Bacteria</taxon>
        <taxon>Deltaproteobacteria</taxon>
        <taxon>environmental samples</taxon>
    </lineage>
</organism>
<keyword evidence="4" id="KW-1133">Transmembrane helix</keyword>
<evidence type="ECO:0000256" key="3">
    <source>
        <dbReference type="PROSITE-ProRule" id="PRU00023"/>
    </source>
</evidence>
<feature type="repeat" description="ANK" evidence="3">
    <location>
        <begin position="311"/>
        <end position="343"/>
    </location>
</feature>
<keyword evidence="2 3" id="KW-0040">ANK repeat</keyword>
<feature type="transmembrane region" description="Helical" evidence="4">
    <location>
        <begin position="34"/>
        <end position="53"/>
    </location>
</feature>
<dbReference type="PROSITE" id="PS50088">
    <property type="entry name" value="ANK_REPEAT"/>
    <property type="match status" value="2"/>
</dbReference>
<dbReference type="EMBL" id="FLUQ01000001">
    <property type="protein sequence ID" value="SBV94801.1"/>
    <property type="molecule type" value="Genomic_DNA"/>
</dbReference>
<proteinExistence type="predicted"/>
<protein>
    <submittedName>
        <fullName evidence="5">Uncharacterized protein</fullName>
    </submittedName>
</protein>
<dbReference type="SUPFAM" id="SSF48403">
    <property type="entry name" value="Ankyrin repeat"/>
    <property type="match status" value="1"/>
</dbReference>
<keyword evidence="4" id="KW-0812">Transmembrane</keyword>
<accession>A0A212J5R1</accession>
<dbReference type="AlphaFoldDB" id="A0A212J5R1"/>
<feature type="transmembrane region" description="Helical" evidence="4">
    <location>
        <begin position="97"/>
        <end position="117"/>
    </location>
</feature>
<dbReference type="PROSITE" id="PS50297">
    <property type="entry name" value="ANK_REP_REGION"/>
    <property type="match status" value="1"/>
</dbReference>
<evidence type="ECO:0000256" key="2">
    <source>
        <dbReference type="ARBA" id="ARBA00023043"/>
    </source>
</evidence>
<keyword evidence="4" id="KW-0472">Membrane</keyword>
<sequence length="627" mass="69209">MDYQILTAIADNSRLLFAIACVLFGTAALGNFRIIWSLLATAAFSVFAIAAISGSHIDFGMAGIIVIPAIIGGACLVFVGSMLFMHSRPRPPAHSSRIKIVCMIAGGVFLVLSMTTGSKPQLLSDRRVAAIQSVDIEKMVKWSQDAADIGEKEWKAIAALPLDAKTLAFLEGLVKKRPQWTAEVCAVLLEHRPSRARLEFIRGLTRQSDYFVWPFLVGLYEQQDKEAFWLAVQKTEFKRITHVLAEKGRFDVIEAMWDALDEPGELPEGVPRKSRQDFVARVSPYDFFPRTDLLAAFLAAGLSPDATFNTYGQSAFMRAIQAGNREAADALLKAGAKTEYRDSMGRTALLYAIQYNDSKTFHQLLSHKKILSIPDAAGLTPLHMAAWMGNPEMTEALLEAGVPADDAASSVIHLPSPLFFAATGGGPLMMQTILKKTGEKSGELIRQTDTNGKSVFDLAVNGVSPLDLCRMLDAKFIPGQLPSSFGLDAEYPILDNLLAFQEKRNRTASLLLAGGADPFWRSPDGGTVFHALFDWKAVWRAAKRKDFIHEYNEIPGPPEQYALGWWERTWHNSDSNAKRFSEQYREVLAIARALGLPDVPVANPSELCRYSNFPTSCWETFVPANEK</sequence>
<evidence type="ECO:0000256" key="1">
    <source>
        <dbReference type="ARBA" id="ARBA00022737"/>
    </source>
</evidence>
<reference evidence="5" key="1">
    <citation type="submission" date="2016-04" db="EMBL/GenBank/DDBJ databases">
        <authorList>
            <person name="Evans L.H."/>
            <person name="Alamgir A."/>
            <person name="Owens N."/>
            <person name="Weber N.D."/>
            <person name="Virtaneva K."/>
            <person name="Barbian K."/>
            <person name="Babar A."/>
            <person name="Rosenke K."/>
        </authorList>
    </citation>
    <scope>NUCLEOTIDE SEQUENCE</scope>
    <source>
        <strain evidence="5">86</strain>
    </source>
</reference>
<keyword evidence="1" id="KW-0677">Repeat</keyword>
<evidence type="ECO:0000313" key="5">
    <source>
        <dbReference type="EMBL" id="SBV94801.1"/>
    </source>
</evidence>
<dbReference type="PANTHER" id="PTHR24166:SF48">
    <property type="entry name" value="PROTEIN VAPYRIN"/>
    <property type="match status" value="1"/>
</dbReference>
<dbReference type="Pfam" id="PF12796">
    <property type="entry name" value="Ank_2"/>
    <property type="match status" value="1"/>
</dbReference>